<organism evidence="4 5">
    <name type="scientific">Staphylococcus capitis</name>
    <dbReference type="NCBI Taxonomy" id="29388"/>
    <lineage>
        <taxon>Bacteria</taxon>
        <taxon>Bacillati</taxon>
        <taxon>Bacillota</taxon>
        <taxon>Bacilli</taxon>
        <taxon>Bacillales</taxon>
        <taxon>Staphylococcaceae</taxon>
        <taxon>Staphylococcus</taxon>
    </lineage>
</organism>
<dbReference type="Gene3D" id="3.40.50.150">
    <property type="entry name" value="Vaccinia Virus protein VP39"/>
    <property type="match status" value="1"/>
</dbReference>
<dbReference type="PANTHER" id="PTHR43861">
    <property type="entry name" value="TRANS-ACONITATE 2-METHYLTRANSFERASE-RELATED"/>
    <property type="match status" value="1"/>
</dbReference>
<evidence type="ECO:0000256" key="2">
    <source>
        <dbReference type="ARBA" id="ARBA00022679"/>
    </source>
</evidence>
<dbReference type="SUPFAM" id="SSF53335">
    <property type="entry name" value="S-adenosyl-L-methionine-dependent methyltransferases"/>
    <property type="match status" value="1"/>
</dbReference>
<dbReference type="Gene3D" id="2.20.25.110">
    <property type="entry name" value="S-adenosyl-L-methionine-dependent methyltransferases"/>
    <property type="match status" value="1"/>
</dbReference>
<accession>A0A7Z7YX12</accession>
<name>A0A7Z7YX12_STACP</name>
<sequence length="239" mass="28085">MSQYEDLSLVYDQLTQDQPYDAWFNIVQTFSKRESNDILDLGCGTGNLTHMLVPLGNVIGMDLSVDMLTIANQKSNEVRWLEGDMTSFKLNQKFNIITIFCDSLNYLSSSKEVKETFNKVYQHLTDDGVFLFDVHTVHKMNTLFNNQSYIDETENVFLGWEAIQGNEPLSVYHEMTFFIHNNNGSYRRFDESHYQHTYEEDVYKRLLNEAGFKEIKTFTDFDFNQKEEDADRLFFVVKK</sequence>
<dbReference type="PANTHER" id="PTHR43861:SF1">
    <property type="entry name" value="TRANS-ACONITATE 2-METHYLTRANSFERASE"/>
    <property type="match status" value="1"/>
</dbReference>
<dbReference type="RefSeq" id="WP_049427538.1">
    <property type="nucleotide sequence ID" value="NZ_CP134832.1"/>
</dbReference>
<reference evidence="4 5" key="1">
    <citation type="journal article" date="2019" name="Sci. Transl. Med.">
        <title>Quorum sensing between bacterial species on the skin protects against epidermal injury in atopic dermatitis.</title>
        <authorList>
            <person name="Williams M.R."/>
        </authorList>
    </citation>
    <scope>NUCLEOTIDE SEQUENCE [LARGE SCALE GENOMIC DNA]</scope>
    <source>
        <strain evidence="4 5">H8</strain>
    </source>
</reference>
<evidence type="ECO:0000256" key="1">
    <source>
        <dbReference type="ARBA" id="ARBA00022603"/>
    </source>
</evidence>
<feature type="domain" description="Methyltransferase" evidence="3">
    <location>
        <begin position="38"/>
        <end position="128"/>
    </location>
</feature>
<keyword evidence="1 4" id="KW-0489">Methyltransferase</keyword>
<dbReference type="GO" id="GO:0008168">
    <property type="term" value="F:methyltransferase activity"/>
    <property type="evidence" value="ECO:0007669"/>
    <property type="project" value="UniProtKB-KW"/>
</dbReference>
<proteinExistence type="predicted"/>
<evidence type="ECO:0000259" key="3">
    <source>
        <dbReference type="Pfam" id="PF13649"/>
    </source>
</evidence>
<keyword evidence="2 4" id="KW-0808">Transferase</keyword>
<dbReference type="InterPro" id="IPR041698">
    <property type="entry name" value="Methyltransf_25"/>
</dbReference>
<evidence type="ECO:0000313" key="4">
    <source>
        <dbReference type="EMBL" id="TBW78410.1"/>
    </source>
</evidence>
<dbReference type="InterPro" id="IPR029063">
    <property type="entry name" value="SAM-dependent_MTases_sf"/>
</dbReference>
<dbReference type="Proteomes" id="UP000291949">
    <property type="component" value="Unassembled WGS sequence"/>
</dbReference>
<comment type="caution">
    <text evidence="4">The sequence shown here is derived from an EMBL/GenBank/DDBJ whole genome shotgun (WGS) entry which is preliminary data.</text>
</comment>
<dbReference type="Pfam" id="PF13649">
    <property type="entry name" value="Methyltransf_25"/>
    <property type="match status" value="1"/>
</dbReference>
<dbReference type="AlphaFoldDB" id="A0A7Z7YX12"/>
<dbReference type="CDD" id="cd02440">
    <property type="entry name" value="AdoMet_MTases"/>
    <property type="match status" value="1"/>
</dbReference>
<dbReference type="EMBL" id="SCHC01000001">
    <property type="protein sequence ID" value="TBW78410.1"/>
    <property type="molecule type" value="Genomic_DNA"/>
</dbReference>
<gene>
    <name evidence="4" type="ORF">EQ811_04865</name>
</gene>
<evidence type="ECO:0000313" key="5">
    <source>
        <dbReference type="Proteomes" id="UP000291949"/>
    </source>
</evidence>
<dbReference type="GO" id="GO:0032259">
    <property type="term" value="P:methylation"/>
    <property type="evidence" value="ECO:0007669"/>
    <property type="project" value="UniProtKB-KW"/>
</dbReference>
<protein>
    <submittedName>
        <fullName evidence="4">Class I SAM-dependent methyltransferase</fullName>
    </submittedName>
</protein>